<dbReference type="AlphaFoldDB" id="A0A915K623"/>
<evidence type="ECO:0000313" key="2">
    <source>
        <dbReference type="WBParaSite" id="nRc.2.0.1.t34186-RA"/>
    </source>
</evidence>
<organism evidence="1 2">
    <name type="scientific">Romanomermis culicivorax</name>
    <name type="common">Nematode worm</name>
    <dbReference type="NCBI Taxonomy" id="13658"/>
    <lineage>
        <taxon>Eukaryota</taxon>
        <taxon>Metazoa</taxon>
        <taxon>Ecdysozoa</taxon>
        <taxon>Nematoda</taxon>
        <taxon>Enoplea</taxon>
        <taxon>Dorylaimia</taxon>
        <taxon>Mermithida</taxon>
        <taxon>Mermithoidea</taxon>
        <taxon>Mermithidae</taxon>
        <taxon>Romanomermis</taxon>
    </lineage>
</organism>
<dbReference type="Proteomes" id="UP000887565">
    <property type="component" value="Unplaced"/>
</dbReference>
<dbReference type="WBParaSite" id="nRc.2.0.1.t34186-RA">
    <property type="protein sequence ID" value="nRc.2.0.1.t34186-RA"/>
    <property type="gene ID" value="nRc.2.0.1.g34186"/>
</dbReference>
<keyword evidence="1" id="KW-1185">Reference proteome</keyword>
<evidence type="ECO:0000313" key="1">
    <source>
        <dbReference type="Proteomes" id="UP000887565"/>
    </source>
</evidence>
<reference evidence="2" key="1">
    <citation type="submission" date="2022-11" db="UniProtKB">
        <authorList>
            <consortium name="WormBaseParasite"/>
        </authorList>
    </citation>
    <scope>IDENTIFICATION</scope>
</reference>
<protein>
    <submittedName>
        <fullName evidence="2">Uncharacterized protein</fullName>
    </submittedName>
</protein>
<proteinExistence type="predicted"/>
<sequence length="71" mass="8570">MIVDGREKIFLVVITCGNKHHGGQMTWNVEYQPKNLWHMRRPEAQCWVDWLPEFDTDDRRINKNRSTKSKK</sequence>
<accession>A0A915K623</accession>
<name>A0A915K623_ROMCU</name>